<feature type="transmembrane region" description="Helical" evidence="6">
    <location>
        <begin position="367"/>
        <end position="386"/>
    </location>
</feature>
<evidence type="ECO:0000256" key="5">
    <source>
        <dbReference type="ARBA" id="ARBA00023136"/>
    </source>
</evidence>
<name>A0AAE0IPF2_9PEZI</name>
<evidence type="ECO:0000313" key="9">
    <source>
        <dbReference type="Proteomes" id="UP001286456"/>
    </source>
</evidence>
<keyword evidence="9" id="KW-1185">Reference proteome</keyword>
<gene>
    <name evidence="8" type="ORF">B0T19DRAFT_197208</name>
</gene>
<evidence type="ECO:0000256" key="2">
    <source>
        <dbReference type="ARBA" id="ARBA00022448"/>
    </source>
</evidence>
<feature type="transmembrane region" description="Helical" evidence="6">
    <location>
        <begin position="536"/>
        <end position="556"/>
    </location>
</feature>
<dbReference type="Gene3D" id="1.20.1250.20">
    <property type="entry name" value="MFS general substrate transporter like domains"/>
    <property type="match status" value="1"/>
</dbReference>
<feature type="transmembrane region" description="Helical" evidence="6">
    <location>
        <begin position="264"/>
        <end position="281"/>
    </location>
</feature>
<dbReference type="Gene3D" id="1.20.1720.10">
    <property type="entry name" value="Multidrug resistance protein D"/>
    <property type="match status" value="1"/>
</dbReference>
<feature type="transmembrane region" description="Helical" evidence="6">
    <location>
        <begin position="216"/>
        <end position="235"/>
    </location>
</feature>
<feature type="transmembrane region" description="Helical" evidence="6">
    <location>
        <begin position="98"/>
        <end position="116"/>
    </location>
</feature>
<dbReference type="Proteomes" id="UP001286456">
    <property type="component" value="Unassembled WGS sequence"/>
</dbReference>
<accession>A0AAE0IPF2</accession>
<dbReference type="PANTHER" id="PTHR23501">
    <property type="entry name" value="MAJOR FACILITATOR SUPERFAMILY"/>
    <property type="match status" value="1"/>
</dbReference>
<dbReference type="GO" id="GO:0015174">
    <property type="term" value="F:basic amino acid transmembrane transporter activity"/>
    <property type="evidence" value="ECO:0007669"/>
    <property type="project" value="TreeGrafter"/>
</dbReference>
<feature type="domain" description="Major facilitator superfamily (MFS) profile" evidence="7">
    <location>
        <begin position="61"/>
        <end position="562"/>
    </location>
</feature>
<dbReference type="EMBL" id="JAUEPO010000003">
    <property type="protein sequence ID" value="KAK3328690.1"/>
    <property type="molecule type" value="Genomic_DNA"/>
</dbReference>
<evidence type="ECO:0000256" key="1">
    <source>
        <dbReference type="ARBA" id="ARBA00004127"/>
    </source>
</evidence>
<comment type="subcellular location">
    <subcellularLocation>
        <location evidence="1">Endomembrane system</location>
        <topology evidence="1">Multi-pass membrane protein</topology>
    </subcellularLocation>
</comment>
<dbReference type="InterPro" id="IPR011701">
    <property type="entry name" value="MFS"/>
</dbReference>
<dbReference type="AlphaFoldDB" id="A0AAE0IPF2"/>
<evidence type="ECO:0000256" key="4">
    <source>
        <dbReference type="ARBA" id="ARBA00022989"/>
    </source>
</evidence>
<feature type="transmembrane region" description="Helical" evidence="6">
    <location>
        <begin position="329"/>
        <end position="347"/>
    </location>
</feature>
<reference evidence="8" key="2">
    <citation type="submission" date="2023-06" db="EMBL/GenBank/DDBJ databases">
        <authorList>
            <consortium name="Lawrence Berkeley National Laboratory"/>
            <person name="Haridas S."/>
            <person name="Hensen N."/>
            <person name="Bonometti L."/>
            <person name="Westerberg I."/>
            <person name="Brannstrom I.O."/>
            <person name="Guillou S."/>
            <person name="Cros-Aarteil S."/>
            <person name="Calhoun S."/>
            <person name="Kuo A."/>
            <person name="Mondo S."/>
            <person name="Pangilinan J."/>
            <person name="Riley R."/>
            <person name="Labutti K."/>
            <person name="Andreopoulos B."/>
            <person name="Lipzen A."/>
            <person name="Chen C."/>
            <person name="Yanf M."/>
            <person name="Daum C."/>
            <person name="Ng V."/>
            <person name="Clum A."/>
            <person name="Steindorff A."/>
            <person name="Ohm R."/>
            <person name="Martin F."/>
            <person name="Silar P."/>
            <person name="Natvig D."/>
            <person name="Lalanne C."/>
            <person name="Gautier V."/>
            <person name="Ament-Velasquez S.L."/>
            <person name="Kruys A."/>
            <person name="Hutchinson M.I."/>
            <person name="Powell A.J."/>
            <person name="Barry K."/>
            <person name="Miller A.N."/>
            <person name="Grigoriev I.V."/>
            <person name="Debuchy R."/>
            <person name="Gladieux P."/>
            <person name="Thoren M.H."/>
            <person name="Johannesson H."/>
        </authorList>
    </citation>
    <scope>NUCLEOTIDE SEQUENCE</scope>
    <source>
        <strain evidence="8">SMH4131-1</strain>
    </source>
</reference>
<reference evidence="8" key="1">
    <citation type="journal article" date="2023" name="Mol. Phylogenet. Evol.">
        <title>Genome-scale phylogeny and comparative genomics of the fungal order Sordariales.</title>
        <authorList>
            <person name="Hensen N."/>
            <person name="Bonometti L."/>
            <person name="Westerberg I."/>
            <person name="Brannstrom I.O."/>
            <person name="Guillou S."/>
            <person name="Cros-Aarteil S."/>
            <person name="Calhoun S."/>
            <person name="Haridas S."/>
            <person name="Kuo A."/>
            <person name="Mondo S."/>
            <person name="Pangilinan J."/>
            <person name="Riley R."/>
            <person name="LaButti K."/>
            <person name="Andreopoulos B."/>
            <person name="Lipzen A."/>
            <person name="Chen C."/>
            <person name="Yan M."/>
            <person name="Daum C."/>
            <person name="Ng V."/>
            <person name="Clum A."/>
            <person name="Steindorff A."/>
            <person name="Ohm R.A."/>
            <person name="Martin F."/>
            <person name="Silar P."/>
            <person name="Natvig D.O."/>
            <person name="Lalanne C."/>
            <person name="Gautier V."/>
            <person name="Ament-Velasquez S.L."/>
            <person name="Kruys A."/>
            <person name="Hutchinson M.I."/>
            <person name="Powell A.J."/>
            <person name="Barry K."/>
            <person name="Miller A.N."/>
            <person name="Grigoriev I.V."/>
            <person name="Debuchy R."/>
            <person name="Gladieux P."/>
            <person name="Hiltunen Thoren M."/>
            <person name="Johannesson H."/>
        </authorList>
    </citation>
    <scope>NUCLEOTIDE SEQUENCE</scope>
    <source>
        <strain evidence="8">SMH4131-1</strain>
    </source>
</reference>
<evidence type="ECO:0000313" key="8">
    <source>
        <dbReference type="EMBL" id="KAK3328690.1"/>
    </source>
</evidence>
<keyword evidence="3 6" id="KW-0812">Transmembrane</keyword>
<proteinExistence type="predicted"/>
<dbReference type="PANTHER" id="PTHR23501:SF191">
    <property type="entry name" value="VACUOLAR BASIC AMINO ACID TRANSPORTER 4"/>
    <property type="match status" value="1"/>
</dbReference>
<dbReference type="InterPro" id="IPR036259">
    <property type="entry name" value="MFS_trans_sf"/>
</dbReference>
<dbReference type="PROSITE" id="PS50850">
    <property type="entry name" value="MFS"/>
    <property type="match status" value="1"/>
</dbReference>
<sequence length="578" mass="63078">MSSSVVSGTGSLLRIEEALVSEAAERGSDEREALLPLPLAPAQDSEIGNGLSTSRSLLAFMAPALLAGIIVKAFDIAFLSTSYARIASDLNHFKDASWVVLTDSICSAMFVPLYSYLLKSLGMKRMIFVAYGSFAFGIGLCAISTSFGELLGSRLVVGLGSSGITLLSMIIINEIVGMKQLAIWESFVTCIEMATSMAAGPLGASMYRRFTWHSVFYLELAFSILGLVVLSFSFANIKSHPQHAQSVLAKKGDSRVPRIDVEGWLLLVLAVCTPLIALTLGDNFLDWTHPIEILLLVSSPIFMFLFVLFESKAAKAPMFDMKPIFKIPYLRVLLQVFFVISIFNSILSITPPYIQVRAFDGPSFEDWALTCVFLGFPAGAILGGYLAKAETLSVPRIMLANAALLQLSCVLYLTRAIKPESARYSPLLFAFGFCIGIWQSCLLYATLSTTQKQWWPQTLAMYYLVETFGADLGTSMMSTITRSVAKSGIRSSLGNSPETERIITEAMQNLQSVRLLDEKSRAQVLSAFEHAMHTSFFLPCAMAAAVVFLAASMNMFPVGKTGHELTSEDHEHGDGRNT</sequence>
<dbReference type="Pfam" id="PF07690">
    <property type="entry name" value="MFS_1"/>
    <property type="match status" value="1"/>
</dbReference>
<protein>
    <submittedName>
        <fullName evidence="8">Major facilitator superfamily domain-containing protein</fullName>
    </submittedName>
</protein>
<keyword evidence="2" id="KW-0813">Transport</keyword>
<feature type="transmembrane region" description="Helical" evidence="6">
    <location>
        <begin position="153"/>
        <end position="172"/>
    </location>
</feature>
<keyword evidence="4 6" id="KW-1133">Transmembrane helix</keyword>
<feature type="transmembrane region" description="Helical" evidence="6">
    <location>
        <begin position="398"/>
        <end position="415"/>
    </location>
</feature>
<feature type="transmembrane region" description="Helical" evidence="6">
    <location>
        <begin position="128"/>
        <end position="147"/>
    </location>
</feature>
<feature type="transmembrane region" description="Helical" evidence="6">
    <location>
        <begin position="287"/>
        <end position="309"/>
    </location>
</feature>
<organism evidence="8 9">
    <name type="scientific">Cercophora scortea</name>
    <dbReference type="NCBI Taxonomy" id="314031"/>
    <lineage>
        <taxon>Eukaryota</taxon>
        <taxon>Fungi</taxon>
        <taxon>Dikarya</taxon>
        <taxon>Ascomycota</taxon>
        <taxon>Pezizomycotina</taxon>
        <taxon>Sordariomycetes</taxon>
        <taxon>Sordariomycetidae</taxon>
        <taxon>Sordariales</taxon>
        <taxon>Lasiosphaeriaceae</taxon>
        <taxon>Cercophora</taxon>
    </lineage>
</organism>
<evidence type="ECO:0000256" key="3">
    <source>
        <dbReference type="ARBA" id="ARBA00022692"/>
    </source>
</evidence>
<keyword evidence="5 6" id="KW-0472">Membrane</keyword>
<feature type="transmembrane region" description="Helical" evidence="6">
    <location>
        <begin position="184"/>
        <end position="204"/>
    </location>
</feature>
<dbReference type="SUPFAM" id="SSF103473">
    <property type="entry name" value="MFS general substrate transporter"/>
    <property type="match status" value="1"/>
</dbReference>
<dbReference type="GO" id="GO:0005886">
    <property type="term" value="C:plasma membrane"/>
    <property type="evidence" value="ECO:0007669"/>
    <property type="project" value="TreeGrafter"/>
</dbReference>
<dbReference type="GO" id="GO:0012505">
    <property type="term" value="C:endomembrane system"/>
    <property type="evidence" value="ECO:0007669"/>
    <property type="project" value="UniProtKB-SubCell"/>
</dbReference>
<dbReference type="GO" id="GO:0000329">
    <property type="term" value="C:fungal-type vacuole membrane"/>
    <property type="evidence" value="ECO:0007669"/>
    <property type="project" value="TreeGrafter"/>
</dbReference>
<evidence type="ECO:0000259" key="7">
    <source>
        <dbReference type="PROSITE" id="PS50850"/>
    </source>
</evidence>
<dbReference type="InterPro" id="IPR020846">
    <property type="entry name" value="MFS_dom"/>
</dbReference>
<evidence type="ECO:0000256" key="6">
    <source>
        <dbReference type="SAM" id="Phobius"/>
    </source>
</evidence>
<feature type="transmembrane region" description="Helical" evidence="6">
    <location>
        <begin position="57"/>
        <end position="78"/>
    </location>
</feature>
<comment type="caution">
    <text evidence="8">The sequence shown here is derived from an EMBL/GenBank/DDBJ whole genome shotgun (WGS) entry which is preliminary data.</text>
</comment>
<feature type="transmembrane region" description="Helical" evidence="6">
    <location>
        <begin position="427"/>
        <end position="447"/>
    </location>
</feature>